<proteinExistence type="predicted"/>
<name>A0AAW2WDY4_9LAMI</name>
<gene>
    <name evidence="3" type="ORF">Slati_2435000</name>
</gene>
<keyword evidence="2" id="KW-1133">Transmembrane helix</keyword>
<comment type="caution">
    <text evidence="3">The sequence shown here is derived from an EMBL/GenBank/DDBJ whole genome shotgun (WGS) entry which is preliminary data.</text>
</comment>
<keyword evidence="2" id="KW-0472">Membrane</keyword>
<evidence type="ECO:0000256" key="2">
    <source>
        <dbReference type="SAM" id="Phobius"/>
    </source>
</evidence>
<accession>A0AAW2WDY4</accession>
<evidence type="ECO:0000313" key="3">
    <source>
        <dbReference type="EMBL" id="KAL0439520.1"/>
    </source>
</evidence>
<evidence type="ECO:0000256" key="1">
    <source>
        <dbReference type="SAM" id="MobiDB-lite"/>
    </source>
</evidence>
<feature type="transmembrane region" description="Helical" evidence="2">
    <location>
        <begin position="65"/>
        <end position="83"/>
    </location>
</feature>
<sequence>MGAKKRVIGGIEHLGHGCRRSVVRWSARQEGRQTRGGAAEVRGGGARGAGRSAGAAQNAGRRRSAAVALGLFMLLGPGFTWVVCTFSPPHSKEEGVLQLLLRLGDSLYLRGPSSFFLDESVVPGERIRSGPF</sequence>
<keyword evidence="2" id="KW-0812">Transmembrane</keyword>
<feature type="region of interest" description="Disordered" evidence="1">
    <location>
        <begin position="33"/>
        <end position="59"/>
    </location>
</feature>
<organism evidence="3">
    <name type="scientific">Sesamum latifolium</name>
    <dbReference type="NCBI Taxonomy" id="2727402"/>
    <lineage>
        <taxon>Eukaryota</taxon>
        <taxon>Viridiplantae</taxon>
        <taxon>Streptophyta</taxon>
        <taxon>Embryophyta</taxon>
        <taxon>Tracheophyta</taxon>
        <taxon>Spermatophyta</taxon>
        <taxon>Magnoliopsida</taxon>
        <taxon>eudicotyledons</taxon>
        <taxon>Gunneridae</taxon>
        <taxon>Pentapetalae</taxon>
        <taxon>asterids</taxon>
        <taxon>lamiids</taxon>
        <taxon>Lamiales</taxon>
        <taxon>Pedaliaceae</taxon>
        <taxon>Sesamum</taxon>
    </lineage>
</organism>
<dbReference type="AlphaFoldDB" id="A0AAW2WDY4"/>
<reference evidence="3" key="2">
    <citation type="journal article" date="2024" name="Plant">
        <title>Genomic evolution and insights into agronomic trait innovations of Sesamum species.</title>
        <authorList>
            <person name="Miao H."/>
            <person name="Wang L."/>
            <person name="Qu L."/>
            <person name="Liu H."/>
            <person name="Sun Y."/>
            <person name="Le M."/>
            <person name="Wang Q."/>
            <person name="Wei S."/>
            <person name="Zheng Y."/>
            <person name="Lin W."/>
            <person name="Duan Y."/>
            <person name="Cao H."/>
            <person name="Xiong S."/>
            <person name="Wang X."/>
            <person name="Wei L."/>
            <person name="Li C."/>
            <person name="Ma Q."/>
            <person name="Ju M."/>
            <person name="Zhao R."/>
            <person name="Li G."/>
            <person name="Mu C."/>
            <person name="Tian Q."/>
            <person name="Mei H."/>
            <person name="Zhang T."/>
            <person name="Gao T."/>
            <person name="Zhang H."/>
        </authorList>
    </citation>
    <scope>NUCLEOTIDE SEQUENCE</scope>
    <source>
        <strain evidence="3">KEN1</strain>
    </source>
</reference>
<protein>
    <submittedName>
        <fullName evidence="3">Uncharacterized protein</fullName>
    </submittedName>
</protein>
<feature type="compositionally biased region" description="Low complexity" evidence="1">
    <location>
        <begin position="49"/>
        <end position="59"/>
    </location>
</feature>
<reference evidence="3" key="1">
    <citation type="submission" date="2020-06" db="EMBL/GenBank/DDBJ databases">
        <authorList>
            <person name="Li T."/>
            <person name="Hu X."/>
            <person name="Zhang T."/>
            <person name="Song X."/>
            <person name="Zhang H."/>
            <person name="Dai N."/>
            <person name="Sheng W."/>
            <person name="Hou X."/>
            <person name="Wei L."/>
        </authorList>
    </citation>
    <scope>NUCLEOTIDE SEQUENCE</scope>
    <source>
        <strain evidence="3">KEN1</strain>
        <tissue evidence="3">Leaf</tissue>
    </source>
</reference>
<dbReference type="EMBL" id="JACGWN010000008">
    <property type="protein sequence ID" value="KAL0439520.1"/>
    <property type="molecule type" value="Genomic_DNA"/>
</dbReference>